<feature type="transmembrane region" description="Helical" evidence="7">
    <location>
        <begin position="1311"/>
        <end position="1331"/>
    </location>
</feature>
<evidence type="ECO:0000256" key="4">
    <source>
        <dbReference type="ARBA" id="ARBA00022842"/>
    </source>
</evidence>
<dbReference type="InterPro" id="IPR023298">
    <property type="entry name" value="ATPase_P-typ_TM_dom_sf"/>
</dbReference>
<keyword evidence="5 7" id="KW-1133">Transmembrane helix</keyword>
<dbReference type="Pfam" id="PF16212">
    <property type="entry name" value="PhoLip_ATPase_C"/>
    <property type="match status" value="1"/>
</dbReference>
<feature type="domain" description="Guanylate cyclase" evidence="8">
    <location>
        <begin position="1988"/>
        <end position="2118"/>
    </location>
</feature>
<dbReference type="SUPFAM" id="SSF81660">
    <property type="entry name" value="Metal cation-transporting ATPase, ATP-binding domain N"/>
    <property type="match status" value="1"/>
</dbReference>
<dbReference type="Gene3D" id="3.40.50.1000">
    <property type="entry name" value="HAD superfamily/HAD-like"/>
    <property type="match status" value="1"/>
</dbReference>
<dbReference type="Pfam" id="PF16209">
    <property type="entry name" value="PhoLip_ATPase_N"/>
    <property type="match status" value="1"/>
</dbReference>
<keyword evidence="10" id="KW-1185">Reference proteome</keyword>
<feature type="transmembrane region" description="Helical" evidence="7">
    <location>
        <begin position="1888"/>
        <end position="1910"/>
    </location>
</feature>
<evidence type="ECO:0000256" key="7">
    <source>
        <dbReference type="SAM" id="Phobius"/>
    </source>
</evidence>
<accession>A0AAU9JMM9</accession>
<dbReference type="Proteomes" id="UP001162131">
    <property type="component" value="Unassembled WGS sequence"/>
</dbReference>
<keyword evidence="6 7" id="KW-0472">Membrane</keyword>
<feature type="transmembrane region" description="Helical" evidence="7">
    <location>
        <begin position="1783"/>
        <end position="1803"/>
    </location>
</feature>
<evidence type="ECO:0000256" key="6">
    <source>
        <dbReference type="ARBA" id="ARBA00023136"/>
    </source>
</evidence>
<feature type="transmembrane region" description="Helical" evidence="7">
    <location>
        <begin position="1274"/>
        <end position="1299"/>
    </location>
</feature>
<dbReference type="InterPro" id="IPR036412">
    <property type="entry name" value="HAD-like_sf"/>
</dbReference>
<dbReference type="CDD" id="cd07302">
    <property type="entry name" value="CHD"/>
    <property type="match status" value="2"/>
</dbReference>
<feature type="transmembrane region" description="Helical" evidence="7">
    <location>
        <begin position="1004"/>
        <end position="1027"/>
    </location>
</feature>
<dbReference type="InterPro" id="IPR032630">
    <property type="entry name" value="P_typ_ATPase_c"/>
</dbReference>
<proteinExistence type="predicted"/>
<comment type="caution">
    <text evidence="9">The sequence shown here is derived from an EMBL/GenBank/DDBJ whole genome shotgun (WGS) entry which is preliminary data.</text>
</comment>
<evidence type="ECO:0000313" key="10">
    <source>
        <dbReference type="Proteomes" id="UP001162131"/>
    </source>
</evidence>
<gene>
    <name evidence="9" type="ORF">BSTOLATCC_MIC39556</name>
</gene>
<evidence type="ECO:0000259" key="8">
    <source>
        <dbReference type="PROSITE" id="PS50125"/>
    </source>
</evidence>
<feature type="transmembrane region" description="Helical" evidence="7">
    <location>
        <begin position="957"/>
        <end position="974"/>
    </location>
</feature>
<feature type="transmembrane region" description="Helical" evidence="7">
    <location>
        <begin position="1917"/>
        <end position="1937"/>
    </location>
</feature>
<dbReference type="InterPro" id="IPR023299">
    <property type="entry name" value="ATPase_P-typ_cyto_dom_N"/>
</dbReference>
<evidence type="ECO:0000256" key="5">
    <source>
        <dbReference type="ARBA" id="ARBA00022989"/>
    </source>
</evidence>
<evidence type="ECO:0000313" key="9">
    <source>
        <dbReference type="EMBL" id="CAG9325761.1"/>
    </source>
</evidence>
<feature type="transmembrane region" description="Helical" evidence="7">
    <location>
        <begin position="1211"/>
        <end position="1230"/>
    </location>
</feature>
<dbReference type="Pfam" id="PF00211">
    <property type="entry name" value="Guanylate_cyc"/>
    <property type="match status" value="2"/>
</dbReference>
<dbReference type="GO" id="GO:0000166">
    <property type="term" value="F:nucleotide binding"/>
    <property type="evidence" value="ECO:0007669"/>
    <property type="project" value="InterPro"/>
</dbReference>
<dbReference type="SUPFAM" id="SSF81665">
    <property type="entry name" value="Calcium ATPase, transmembrane domain M"/>
    <property type="match status" value="1"/>
</dbReference>
<comment type="subcellular location">
    <subcellularLocation>
        <location evidence="1">Membrane</location>
        <topology evidence="1">Multi-pass membrane protein</topology>
    </subcellularLocation>
</comment>
<feature type="transmembrane region" description="Helical" evidence="7">
    <location>
        <begin position="82"/>
        <end position="101"/>
    </location>
</feature>
<feature type="transmembrane region" description="Helical" evidence="7">
    <location>
        <begin position="1809"/>
        <end position="1827"/>
    </location>
</feature>
<dbReference type="SMART" id="SM00044">
    <property type="entry name" value="CYCc"/>
    <property type="match status" value="2"/>
</dbReference>
<dbReference type="EMBL" id="CAJZBQ010000039">
    <property type="protein sequence ID" value="CAG9325761.1"/>
    <property type="molecule type" value="Genomic_DNA"/>
</dbReference>
<dbReference type="Gene3D" id="3.30.70.1230">
    <property type="entry name" value="Nucleotide cyclase"/>
    <property type="match status" value="2"/>
</dbReference>
<dbReference type="InterPro" id="IPR001054">
    <property type="entry name" value="A/G_cyclase"/>
</dbReference>
<sequence>MSLNSNLNQENKNIENWRNIHLLGSSKSPNKGYPKNLVMTSRYTLWNFFPKNISEQFQNYAYYLYLIDPISELIKNPYSWDWTSAFPIVFLIILTCIFDACRDVKNHKNDKSVNDKLFEIWDGFQFVPTKSKNICVGDIILLNENDYAPADVLIICIGEEEKVCYIDRAGIIGGTDIKVKKPIKDTQRLFDTDDIEEASAILNRINAKIKIPDSSSNDICGTFKMSINPSQTEINPDNFIQQWSHIIETSWILGVVIYTGYETSVSISIKNRANISNTEKQLNIWVLWIGSFYFCMVLISFLVNFLAYGTKYGDNALSLFMTIAFNLNKHVPIFLFLILPIIRLVQIWRISKYYKGVTFHSSKVNEDLGQVEYILTDRSGTITKNKLIISSCMVNGIAYANIEEQYDNSPELKTENSPFRTVDPNEAQVNNWISSESQSFDALKHELIHSCNRGNVYNFILCMAICNQFFPKMSGKCISISADDRTFVETAGQLGIQLVNRTNKSCIVNILGDIFEFSVIAYRPFSSKSKKNRIIVYDNSSNQTILFVKGAKDSMNELFDLTNEERLNFEENLYSCNLLGKRLIFMGYKVLSDKDYKHFHFGYKNAKRSPVNSEGRIESIFEALEQKLKFLGCVAIEDKVSKRTREAVTLLSQAGIKFWLMSGEDEEITLTTAISANMFDLHTSIARLKSYSSQLECTMDMIKIVKRHIIHSGEENLDTNLLQTSREYNNRPSNTSQNCLNFPKISEVDHNWTPKLSEIIERKNSLKEKSTNIHPFLAKITTINMSAPLSSKFNADTVYFVLSIDARGISYELSCEENRKLFCAMLSAAHCVCFHSLLPRDKRQIASLLRNNFSYNPTFLAIGDGAGDVGMIKQAHVGVGIIGKRGNFAADAGHIAVRDFSQIKNLILFEGHWNYVNVSNIILIYLFGSFMHTWIIFCYTCVKNTGGISIFSIGMSWYYYGFLTAIPLIIIGIFDEDVKGRQIAKFPEMHNVGLYKLMFISKRLWIVAMKALAQGILIFFFVFYCGILNDNGYTENSAYMSIVMYISLYSSFLIYLILETYSYNVYTISSYVFSLISLIVFLEIMSEAPNSHMNGDLEMTYISPLMYCHMIFLPLICLIINYAIKCCEVLFYPSFIDFIRNKFAGKLYYEAKSRIATFNEKLDKIYKDSKAFRKSKESTEFTINKWTWKFLSPSTEIDYQNEKINEYLGPYRAFAIYRCAIILCIFIYVWNVDISEKAIPPFYTACSAVYGIFAILSFIPYFKYKRNMVTMLMNIYDIIMIIVHSFIFDFQIPAIYLSWPPLILIGSCMDWIYGVLFSLIISSCVCVSAYLNSSYLSTIECYISGTEFTVIYFAIWISSAIIGYSIEKYDREKFILLKKVENEVEKSKQVLDCVLPEFVRKRVKDGARYIADDQGIATVLFCDIHNFEDIVEAYPLHELIAFLDNVYRQFDNLCELVGVTKIETVGKTYMACAGIKDSEAELDGVFQSVPHGRRAIEMGMAVLKTAEKIKLKNGGNLQVKIGIHSGPVTAGVVGYHKPQFSLVGDTVNTASRMSSTNQEPNTIQISEETYNNNIGDKDDFIFTELQVEAKGKGSIKAFKVEEKDIGDRDSPLSPIIEFDIQTDFLLARSSPIRNTRKRTAIDYAWSPERRQSVVSSPDSKRHSTVVDERRKSIANVAGFKSLPIPLPVAADGRRQSIVMTSSGRGSIINPAERRQSVVNPDMRRQSIMVSLGVSDKAQLFKRQDTDKIDPIKFHPFSCSETDQEKNLRLYFLEHNQWILKIRILTIIFCGLFLGVMKIILITLVEAKTYNIISTIYFLSSIIWYILLWKTFTKIKKSKYIPWVMQCGYLIPFILFLIIEINHNSEIKIVEEAYLLFCTLLSSQCISSFFKHTISTTIVSAFLIVLDLAILNDKDEKYIYLISIISFELFMISISYFLEKALRFNYALEDLAKKELEKTENLLKQMMPPHVYRNLKEDTTITDSLTQVTLLYADIVGFTEWSSYRTPDRVVGMLYELFSKFDMKCVEHKVYKVHTIGDCYVAMGYSGDIERNPGEECLQIIKLAESMVEIIHRVNELNMSKLSMRIGIHTGSIVGGIAGTNIVRYDIYGKDVLIANKIESNGIAGRILLSEAAKNLIEGYKPDLYSFEFHKEIPIQAIKTSIKSFLLEL</sequence>
<keyword evidence="3" id="KW-0479">Metal-binding</keyword>
<dbReference type="GO" id="GO:0045332">
    <property type="term" value="P:phospholipid translocation"/>
    <property type="evidence" value="ECO:0007669"/>
    <property type="project" value="TreeGrafter"/>
</dbReference>
<feature type="transmembrane region" description="Helical" evidence="7">
    <location>
        <begin position="1104"/>
        <end position="1124"/>
    </location>
</feature>
<dbReference type="SUPFAM" id="SSF81653">
    <property type="entry name" value="Calcium ATPase, transduction domain A"/>
    <property type="match status" value="1"/>
</dbReference>
<evidence type="ECO:0000256" key="3">
    <source>
        <dbReference type="ARBA" id="ARBA00022723"/>
    </source>
</evidence>
<dbReference type="SUPFAM" id="SSF56784">
    <property type="entry name" value="HAD-like"/>
    <property type="match status" value="1"/>
</dbReference>
<dbReference type="Gene3D" id="3.40.1110.10">
    <property type="entry name" value="Calcium-transporting ATPase, cytoplasmic domain N"/>
    <property type="match status" value="1"/>
</dbReference>
<dbReference type="InterPro" id="IPR029787">
    <property type="entry name" value="Nucleotide_cyclase"/>
</dbReference>
<feature type="domain" description="Guanylate cyclase" evidence="8">
    <location>
        <begin position="1418"/>
        <end position="1554"/>
    </location>
</feature>
<dbReference type="InterPro" id="IPR032631">
    <property type="entry name" value="P-type_ATPase_N"/>
</dbReference>
<dbReference type="GO" id="GO:0009190">
    <property type="term" value="P:cyclic nucleotide biosynthetic process"/>
    <property type="evidence" value="ECO:0007669"/>
    <property type="project" value="InterPro"/>
</dbReference>
<protein>
    <recommendedName>
        <fullName evidence="8">Guanylate cyclase domain-containing protein</fullName>
    </recommendedName>
</protein>
<keyword evidence="2 7" id="KW-0812">Transmembrane</keyword>
<feature type="transmembrane region" description="Helical" evidence="7">
    <location>
        <begin position="915"/>
        <end position="937"/>
    </location>
</feature>
<dbReference type="SUPFAM" id="SSF55073">
    <property type="entry name" value="Nucleotide cyclase"/>
    <property type="match status" value="2"/>
</dbReference>
<feature type="transmembrane region" description="Helical" evidence="7">
    <location>
        <begin position="282"/>
        <end position="307"/>
    </location>
</feature>
<dbReference type="GO" id="GO:0005886">
    <property type="term" value="C:plasma membrane"/>
    <property type="evidence" value="ECO:0007669"/>
    <property type="project" value="TreeGrafter"/>
</dbReference>
<organism evidence="9 10">
    <name type="scientific">Blepharisma stoltei</name>
    <dbReference type="NCBI Taxonomy" id="1481888"/>
    <lineage>
        <taxon>Eukaryota</taxon>
        <taxon>Sar</taxon>
        <taxon>Alveolata</taxon>
        <taxon>Ciliophora</taxon>
        <taxon>Postciliodesmatophora</taxon>
        <taxon>Heterotrichea</taxon>
        <taxon>Heterotrichida</taxon>
        <taxon>Blepharismidae</taxon>
        <taxon>Blepharisma</taxon>
    </lineage>
</organism>
<reference evidence="9" key="1">
    <citation type="submission" date="2021-09" db="EMBL/GenBank/DDBJ databases">
        <authorList>
            <consortium name="AG Swart"/>
            <person name="Singh M."/>
            <person name="Singh A."/>
            <person name="Seah K."/>
            <person name="Emmerich C."/>
        </authorList>
    </citation>
    <scope>NUCLEOTIDE SEQUENCE</scope>
    <source>
        <strain evidence="9">ATCC30299</strain>
    </source>
</reference>
<feature type="transmembrane region" description="Helical" evidence="7">
    <location>
        <begin position="1242"/>
        <end position="1262"/>
    </location>
</feature>
<evidence type="ECO:0000256" key="2">
    <source>
        <dbReference type="ARBA" id="ARBA00022692"/>
    </source>
</evidence>
<dbReference type="GO" id="GO:0035556">
    <property type="term" value="P:intracellular signal transduction"/>
    <property type="evidence" value="ECO:0007669"/>
    <property type="project" value="InterPro"/>
</dbReference>
<dbReference type="InterPro" id="IPR008250">
    <property type="entry name" value="ATPase_P-typ_transduc_dom_A_sf"/>
</dbReference>
<dbReference type="GO" id="GO:0046872">
    <property type="term" value="F:metal ion binding"/>
    <property type="evidence" value="ECO:0007669"/>
    <property type="project" value="UniProtKB-KW"/>
</dbReference>
<dbReference type="InterPro" id="IPR023214">
    <property type="entry name" value="HAD_sf"/>
</dbReference>
<feature type="transmembrane region" description="Helical" evidence="7">
    <location>
        <begin position="1039"/>
        <end position="1058"/>
    </location>
</feature>
<dbReference type="PANTHER" id="PTHR24092">
    <property type="entry name" value="PROBABLE PHOSPHOLIPID-TRANSPORTING ATPASE"/>
    <property type="match status" value="1"/>
</dbReference>
<dbReference type="PROSITE" id="PS50125">
    <property type="entry name" value="GUANYLATE_CYCLASE_2"/>
    <property type="match status" value="2"/>
</dbReference>
<feature type="transmembrane region" description="Helical" evidence="7">
    <location>
        <begin position="1065"/>
        <end position="1084"/>
    </location>
</feature>
<feature type="transmembrane region" description="Helical" evidence="7">
    <location>
        <begin position="327"/>
        <end position="345"/>
    </location>
</feature>
<feature type="transmembrane region" description="Helical" evidence="7">
    <location>
        <begin position="1839"/>
        <end position="1858"/>
    </location>
</feature>
<keyword evidence="4" id="KW-0460">Magnesium</keyword>
<dbReference type="GO" id="GO:0140326">
    <property type="term" value="F:ATPase-coupled intramembrane lipid transporter activity"/>
    <property type="evidence" value="ECO:0007669"/>
    <property type="project" value="TreeGrafter"/>
</dbReference>
<dbReference type="Gene3D" id="2.70.150.10">
    <property type="entry name" value="Calcium-transporting ATPase, cytoplasmic transduction domain A"/>
    <property type="match status" value="1"/>
</dbReference>
<evidence type="ECO:0000256" key="1">
    <source>
        <dbReference type="ARBA" id="ARBA00004141"/>
    </source>
</evidence>
<name>A0AAU9JMM9_9CILI</name>